<feature type="transmembrane region" description="Helical" evidence="1">
    <location>
        <begin position="119"/>
        <end position="139"/>
    </location>
</feature>
<dbReference type="PANTHER" id="PTHR35043:SF7">
    <property type="entry name" value="TRANSCRIPTION FACTOR DOMAIN-CONTAINING PROTEIN"/>
    <property type="match status" value="1"/>
</dbReference>
<dbReference type="PANTHER" id="PTHR35043">
    <property type="entry name" value="TRANSCRIPTION FACTOR DOMAIN-CONTAINING PROTEIN"/>
    <property type="match status" value="1"/>
</dbReference>
<keyword evidence="1" id="KW-1133">Transmembrane helix</keyword>
<dbReference type="Proteomes" id="UP000027222">
    <property type="component" value="Unassembled WGS sequence"/>
</dbReference>
<proteinExistence type="predicted"/>
<dbReference type="OrthoDB" id="9451547at2759"/>
<feature type="transmembrane region" description="Helical" evidence="1">
    <location>
        <begin position="471"/>
        <end position="489"/>
    </location>
</feature>
<feature type="transmembrane region" description="Helical" evidence="1">
    <location>
        <begin position="394"/>
        <end position="419"/>
    </location>
</feature>
<accession>A0A067T1A1</accession>
<keyword evidence="3" id="KW-1185">Reference proteome</keyword>
<feature type="transmembrane region" description="Helical" evidence="1">
    <location>
        <begin position="240"/>
        <end position="258"/>
    </location>
</feature>
<feature type="transmembrane region" description="Helical" evidence="1">
    <location>
        <begin position="425"/>
        <end position="451"/>
    </location>
</feature>
<dbReference type="AlphaFoldDB" id="A0A067T1A1"/>
<evidence type="ECO:0000256" key="1">
    <source>
        <dbReference type="SAM" id="Phobius"/>
    </source>
</evidence>
<dbReference type="EMBL" id="KL142377">
    <property type="protein sequence ID" value="KDR76930.1"/>
    <property type="molecule type" value="Genomic_DNA"/>
</dbReference>
<feature type="transmembrane region" description="Helical" evidence="1">
    <location>
        <begin position="302"/>
        <end position="321"/>
    </location>
</feature>
<evidence type="ECO:0000313" key="2">
    <source>
        <dbReference type="EMBL" id="KDR76930.1"/>
    </source>
</evidence>
<dbReference type="HOGENOM" id="CLU_022883_6_1_1"/>
<evidence type="ECO:0000313" key="3">
    <source>
        <dbReference type="Proteomes" id="UP000027222"/>
    </source>
</evidence>
<dbReference type="STRING" id="685588.A0A067T1A1"/>
<gene>
    <name evidence="2" type="ORF">GALMADRAFT_419489</name>
</gene>
<protein>
    <submittedName>
        <fullName evidence="2">Uncharacterized protein</fullName>
    </submittedName>
</protein>
<sequence>MHHCHNFGQQIYPSYNALIVPIRVQYRALLNMLFILACLYILHSATSAAPISHVLRDAMPSTLDSASSQCVCSSQERSLWDILWSCLATIFACTWVSVHPNIPPSREPQWKTWLRRLELMSWALIAPELIVLWAMKQWFGARTMVNKYHGHGWTKTHAYFIQMGGFTLFEGGKPKEVLLPGKMENLLLTGQIELPQISEEEIHDRSKGGGLSKTLVIGQTSWFVAQCIARRAQGLVLTELELVTCAFAVLNGVMYFLWWNKPLDVRFSVPVHLLDQPKPKEARFKFKSAKKSVITRSPWDTMFFFISIVSLNFLAPLETLISKTKGRNMKAPQGAVTIITTFPRRAISAFFSRLADIADIDYTSNNLLNIAGSVPTVSTFYASIEYTSRTTDKVLIPSLTSIIAALFGGLHCAAWFFAFPSHTELMIWRICSAVISISPLGMLSFFIVAFYNGKAKFNSRLEKLFHTLEPLFSIFVLLLPVYAIARLLLLGEAFAALRYLPPDALTVVEWLSFLPHV</sequence>
<organism evidence="2 3">
    <name type="scientific">Galerina marginata (strain CBS 339.88)</name>
    <dbReference type="NCBI Taxonomy" id="685588"/>
    <lineage>
        <taxon>Eukaryota</taxon>
        <taxon>Fungi</taxon>
        <taxon>Dikarya</taxon>
        <taxon>Basidiomycota</taxon>
        <taxon>Agaricomycotina</taxon>
        <taxon>Agaricomycetes</taxon>
        <taxon>Agaricomycetidae</taxon>
        <taxon>Agaricales</taxon>
        <taxon>Agaricineae</taxon>
        <taxon>Strophariaceae</taxon>
        <taxon>Galerina</taxon>
    </lineage>
</organism>
<keyword evidence="1" id="KW-0812">Transmembrane</keyword>
<feature type="transmembrane region" description="Helical" evidence="1">
    <location>
        <begin position="24"/>
        <end position="42"/>
    </location>
</feature>
<keyword evidence="1" id="KW-0472">Membrane</keyword>
<name>A0A067T1A1_GALM3</name>
<reference evidence="3" key="1">
    <citation type="journal article" date="2014" name="Proc. Natl. Acad. Sci. U.S.A.">
        <title>Extensive sampling of basidiomycete genomes demonstrates inadequacy of the white-rot/brown-rot paradigm for wood decay fungi.</title>
        <authorList>
            <person name="Riley R."/>
            <person name="Salamov A.A."/>
            <person name="Brown D.W."/>
            <person name="Nagy L.G."/>
            <person name="Floudas D."/>
            <person name="Held B.W."/>
            <person name="Levasseur A."/>
            <person name="Lombard V."/>
            <person name="Morin E."/>
            <person name="Otillar R."/>
            <person name="Lindquist E.A."/>
            <person name="Sun H."/>
            <person name="LaButti K.M."/>
            <person name="Schmutz J."/>
            <person name="Jabbour D."/>
            <person name="Luo H."/>
            <person name="Baker S.E."/>
            <person name="Pisabarro A.G."/>
            <person name="Walton J.D."/>
            <person name="Blanchette R.A."/>
            <person name="Henrissat B."/>
            <person name="Martin F."/>
            <person name="Cullen D."/>
            <person name="Hibbett D.S."/>
            <person name="Grigoriev I.V."/>
        </authorList>
    </citation>
    <scope>NUCLEOTIDE SEQUENCE [LARGE SCALE GENOMIC DNA]</scope>
    <source>
        <strain evidence="3">CBS 339.88</strain>
    </source>
</reference>